<dbReference type="SUPFAM" id="SSF55729">
    <property type="entry name" value="Acyl-CoA N-acyltransferases (Nat)"/>
    <property type="match status" value="1"/>
</dbReference>
<dbReference type="PANTHER" id="PTHR43138">
    <property type="entry name" value="ACETYLTRANSFERASE, GNAT FAMILY"/>
    <property type="match status" value="1"/>
</dbReference>
<name>A0ABP8E600_9MICO</name>
<sequence length="171" mass="18114">MLIRPATEADWPAIWPFYRRIAEAGETYSLPTGQSEAEAVSEWFVPGHAVVVAVGDDGAILGSAHYGPNRPARGSHVATASFMVAPEAAGQGVGRALGEHVVAAAAEAGFRSIQFNAVVETNAAAVRLWTSLGFDIVGTVPEAFDHPTLGLVGLHVMYRRLGHSRRLGRTD</sequence>
<dbReference type="InterPro" id="IPR016181">
    <property type="entry name" value="Acyl_CoA_acyltransferase"/>
</dbReference>
<dbReference type="RefSeq" id="WP_344798109.1">
    <property type="nucleotide sequence ID" value="NZ_BAABAU010000005.1"/>
</dbReference>
<dbReference type="Pfam" id="PF00583">
    <property type="entry name" value="Acetyltransf_1"/>
    <property type="match status" value="1"/>
</dbReference>
<organism evidence="2 3">
    <name type="scientific">Frondihabitans peucedani</name>
    <dbReference type="NCBI Taxonomy" id="598626"/>
    <lineage>
        <taxon>Bacteria</taxon>
        <taxon>Bacillati</taxon>
        <taxon>Actinomycetota</taxon>
        <taxon>Actinomycetes</taxon>
        <taxon>Micrococcales</taxon>
        <taxon>Microbacteriaceae</taxon>
        <taxon>Frondihabitans</taxon>
    </lineage>
</organism>
<evidence type="ECO:0000313" key="3">
    <source>
        <dbReference type="Proteomes" id="UP001501594"/>
    </source>
</evidence>
<dbReference type="EMBL" id="BAABAU010000005">
    <property type="protein sequence ID" value="GAA4267628.1"/>
    <property type="molecule type" value="Genomic_DNA"/>
</dbReference>
<feature type="domain" description="N-acetyltransferase" evidence="1">
    <location>
        <begin position="1"/>
        <end position="162"/>
    </location>
</feature>
<accession>A0ABP8E600</accession>
<gene>
    <name evidence="2" type="ORF">GCM10022256_32400</name>
</gene>
<protein>
    <submittedName>
        <fullName evidence="2">GNAT family N-acetyltransferase</fullName>
    </submittedName>
</protein>
<reference evidence="3" key="1">
    <citation type="journal article" date="2019" name="Int. J. Syst. Evol. Microbiol.">
        <title>The Global Catalogue of Microorganisms (GCM) 10K type strain sequencing project: providing services to taxonomists for standard genome sequencing and annotation.</title>
        <authorList>
            <consortium name="The Broad Institute Genomics Platform"/>
            <consortium name="The Broad Institute Genome Sequencing Center for Infectious Disease"/>
            <person name="Wu L."/>
            <person name="Ma J."/>
        </authorList>
    </citation>
    <scope>NUCLEOTIDE SEQUENCE [LARGE SCALE GENOMIC DNA]</scope>
    <source>
        <strain evidence="3">JCM 17442</strain>
    </source>
</reference>
<dbReference type="InterPro" id="IPR000182">
    <property type="entry name" value="GNAT_dom"/>
</dbReference>
<dbReference type="Gene3D" id="3.40.630.30">
    <property type="match status" value="1"/>
</dbReference>
<evidence type="ECO:0000259" key="1">
    <source>
        <dbReference type="PROSITE" id="PS51186"/>
    </source>
</evidence>
<dbReference type="InterPro" id="IPR052742">
    <property type="entry name" value="Mito_N-acetyltransferase"/>
</dbReference>
<proteinExistence type="predicted"/>
<dbReference type="CDD" id="cd04301">
    <property type="entry name" value="NAT_SF"/>
    <property type="match status" value="1"/>
</dbReference>
<dbReference type="Proteomes" id="UP001501594">
    <property type="component" value="Unassembled WGS sequence"/>
</dbReference>
<comment type="caution">
    <text evidence="2">The sequence shown here is derived from an EMBL/GenBank/DDBJ whole genome shotgun (WGS) entry which is preliminary data.</text>
</comment>
<dbReference type="PANTHER" id="PTHR43138:SF1">
    <property type="entry name" value="N-ACETYLTRANSFERASE ACA1"/>
    <property type="match status" value="1"/>
</dbReference>
<dbReference type="PROSITE" id="PS51186">
    <property type="entry name" value="GNAT"/>
    <property type="match status" value="1"/>
</dbReference>
<evidence type="ECO:0000313" key="2">
    <source>
        <dbReference type="EMBL" id="GAA4267628.1"/>
    </source>
</evidence>
<keyword evidence="3" id="KW-1185">Reference proteome</keyword>